<keyword evidence="7 13" id="KW-0411">Iron-sulfur</keyword>
<feature type="binding site" evidence="13">
    <location>
        <position position="162"/>
    </location>
    <ligand>
        <name>[4Fe-4S] cluster</name>
        <dbReference type="ChEBI" id="CHEBI:49883"/>
        <label>2</label>
        <note>4Fe-4S-S-AdoMet</note>
    </ligand>
</feature>
<dbReference type="PROSITE" id="PS50926">
    <property type="entry name" value="TRAM"/>
    <property type="match status" value="1"/>
</dbReference>
<dbReference type="InterPro" id="IPR002792">
    <property type="entry name" value="TRAM_dom"/>
</dbReference>
<dbReference type="PANTHER" id="PTHR43020:SF2">
    <property type="entry name" value="MITOCHONDRIAL TRNA METHYLTHIOTRANSFERASE CDK5RAP1"/>
    <property type="match status" value="1"/>
</dbReference>
<feature type="binding site" evidence="13">
    <location>
        <position position="86"/>
    </location>
    <ligand>
        <name>[4Fe-4S] cluster</name>
        <dbReference type="ChEBI" id="CHEBI:49883"/>
        <label>1</label>
    </ligand>
</feature>
<dbReference type="PANTHER" id="PTHR43020">
    <property type="entry name" value="CDK5 REGULATORY SUBUNIT-ASSOCIATED PROTEIN 1"/>
    <property type="match status" value="1"/>
</dbReference>
<organism evidence="17 18">
    <name type="scientific">Thermacetogenium phaeum (strain ATCC BAA-254 / DSM 26808 / PB)</name>
    <dbReference type="NCBI Taxonomy" id="1089553"/>
    <lineage>
        <taxon>Bacteria</taxon>
        <taxon>Bacillati</taxon>
        <taxon>Bacillota</taxon>
        <taxon>Clostridia</taxon>
        <taxon>Thermoanaerobacterales</taxon>
        <taxon>Thermoanaerobacteraceae</taxon>
        <taxon>Thermacetogenium</taxon>
    </lineage>
</organism>
<evidence type="ECO:0000256" key="8">
    <source>
        <dbReference type="ARBA" id="ARBA00033765"/>
    </source>
</evidence>
<feature type="binding site" evidence="13">
    <location>
        <position position="166"/>
    </location>
    <ligand>
        <name>[4Fe-4S] cluster</name>
        <dbReference type="ChEBI" id="CHEBI:49883"/>
        <label>2</label>
        <note>4Fe-4S-S-AdoMet</note>
    </ligand>
</feature>
<evidence type="ECO:0000313" key="17">
    <source>
        <dbReference type="EMBL" id="AFV11607.1"/>
    </source>
</evidence>
<feature type="domain" description="TRAM" evidence="14">
    <location>
        <begin position="381"/>
        <end position="446"/>
    </location>
</feature>
<dbReference type="SMART" id="SM00729">
    <property type="entry name" value="Elp3"/>
    <property type="match status" value="1"/>
</dbReference>
<evidence type="ECO:0000256" key="9">
    <source>
        <dbReference type="ARBA" id="ARBA00051425"/>
    </source>
</evidence>
<dbReference type="Pfam" id="PF01938">
    <property type="entry name" value="TRAM"/>
    <property type="match status" value="1"/>
</dbReference>
<dbReference type="InterPro" id="IPR013848">
    <property type="entry name" value="Methylthiotransferase_N"/>
</dbReference>
<dbReference type="InterPro" id="IPR007197">
    <property type="entry name" value="rSAM"/>
</dbReference>
<feature type="domain" description="MTTase N-terminal" evidence="15">
    <location>
        <begin position="7"/>
        <end position="125"/>
    </location>
</feature>
<dbReference type="KEGG" id="tpz:Tph_c13910"/>
<keyword evidence="2 13" id="KW-0004">4Fe-4S</keyword>
<sequence length="459" mass="52465">MQQKDAKLFFIATWGCQMNSHDSEIMRAILEKNGYQWTERQEEADIFILNTCSVRRHAEQRAIGFLGNLKNLKERNPELIIAVGGCAPQNPEVREYLEKKAPHVDIIFGTRNYHRLPEFLNRVMVKRSRVIALDGEDEDLPGLLPAHHTSTVKAYVTIMYGCNNFCSYCIVPYTRGREKSRPLEEIYQEVQELAAKGYKEVMLLGQNVNSYGKDLPGAINFAKLLAHLDKIPGLARIRYMTSHPRDFDDELIETIAATRKVCEHFHLPLQAGSNRILQLMNRGYTREKYIQLTDKIKNKIPGASITTDIIVGFPGETEDDFLDTLDLVQTVRFDAAYTFMYSPRRGTPAAEMENQVPSEIKKDRLNRLVDVQNRITLEKNKLLEDHVVEVLVEGRSKNNPERWSGRTRTNKIVVFEGEENEDLTGQIVEIVISCAQTWTLFGTLKTVSAKKESSSQSRI</sequence>
<reference evidence="17 18" key="1">
    <citation type="journal article" date="2012" name="BMC Genomics">
        <title>Genome-guided analysis of physiological and morphological traits of the fermentative acetate oxidizer Thermacetogenium phaeum.</title>
        <authorList>
            <person name="Oehler D."/>
            <person name="Poehlein A."/>
            <person name="Leimbach A."/>
            <person name="Muller N."/>
            <person name="Daniel R."/>
            <person name="Gottschalk G."/>
            <person name="Schink B."/>
        </authorList>
    </citation>
    <scope>NUCLEOTIDE SEQUENCE [LARGE SCALE GENOMIC DNA]</scope>
    <source>
        <strain evidence="18">ATCC BAA-254 / DSM 26808 / PB</strain>
    </source>
</reference>
<dbReference type="Pfam" id="PF00919">
    <property type="entry name" value="UPF0004"/>
    <property type="match status" value="1"/>
</dbReference>
<dbReference type="NCBIfam" id="TIGR01574">
    <property type="entry name" value="miaB-methiolase"/>
    <property type="match status" value="1"/>
</dbReference>
<comment type="catalytic activity">
    <reaction evidence="9 13">
        <text>N(6)-dimethylallyladenosine(37) in tRNA + (sulfur carrier)-SH + AH2 + 2 S-adenosyl-L-methionine = 2-methylsulfanyl-N(6)-dimethylallyladenosine(37) in tRNA + (sulfur carrier)-H + 5'-deoxyadenosine + L-methionine + A + S-adenosyl-L-homocysteine + 2 H(+)</text>
        <dbReference type="Rhea" id="RHEA:37067"/>
        <dbReference type="Rhea" id="RHEA-COMP:10375"/>
        <dbReference type="Rhea" id="RHEA-COMP:10376"/>
        <dbReference type="Rhea" id="RHEA-COMP:14737"/>
        <dbReference type="Rhea" id="RHEA-COMP:14739"/>
        <dbReference type="ChEBI" id="CHEBI:13193"/>
        <dbReference type="ChEBI" id="CHEBI:15378"/>
        <dbReference type="ChEBI" id="CHEBI:17319"/>
        <dbReference type="ChEBI" id="CHEBI:17499"/>
        <dbReference type="ChEBI" id="CHEBI:29917"/>
        <dbReference type="ChEBI" id="CHEBI:57844"/>
        <dbReference type="ChEBI" id="CHEBI:57856"/>
        <dbReference type="ChEBI" id="CHEBI:59789"/>
        <dbReference type="ChEBI" id="CHEBI:64428"/>
        <dbReference type="ChEBI" id="CHEBI:74415"/>
        <dbReference type="ChEBI" id="CHEBI:74417"/>
        <dbReference type="EC" id="2.8.4.3"/>
    </reaction>
</comment>
<proteinExistence type="inferred from homology"/>
<evidence type="ECO:0000259" key="15">
    <source>
        <dbReference type="PROSITE" id="PS51449"/>
    </source>
</evidence>
<dbReference type="HOGENOM" id="CLU_018697_2_0_9"/>
<dbReference type="Gene3D" id="3.80.30.20">
    <property type="entry name" value="tm_1862 like domain"/>
    <property type="match status" value="1"/>
</dbReference>
<dbReference type="SFLD" id="SFLDG01061">
    <property type="entry name" value="methylthiotransferase"/>
    <property type="match status" value="1"/>
</dbReference>
<comment type="subunit">
    <text evidence="13">Monomer.</text>
</comment>
<dbReference type="SFLD" id="SFLDF00273">
    <property type="entry name" value="(dimethylallyl)adenosine_tRNA"/>
    <property type="match status" value="1"/>
</dbReference>
<evidence type="ECO:0000256" key="4">
    <source>
        <dbReference type="ARBA" id="ARBA00022691"/>
    </source>
</evidence>
<evidence type="ECO:0000256" key="12">
    <source>
        <dbReference type="ARBA" id="ARBA00081141"/>
    </source>
</evidence>
<keyword evidence="5 13" id="KW-0479">Metal-binding</keyword>
<evidence type="ECO:0000256" key="6">
    <source>
        <dbReference type="ARBA" id="ARBA00023004"/>
    </source>
</evidence>
<dbReference type="InterPro" id="IPR038135">
    <property type="entry name" value="Methylthiotransferase_N_sf"/>
</dbReference>
<evidence type="ECO:0000256" key="3">
    <source>
        <dbReference type="ARBA" id="ARBA00022679"/>
    </source>
</evidence>
<evidence type="ECO:0000256" key="10">
    <source>
        <dbReference type="ARBA" id="ARBA00068570"/>
    </source>
</evidence>
<feature type="binding site" evidence="13">
    <location>
        <position position="16"/>
    </location>
    <ligand>
        <name>[4Fe-4S] cluster</name>
        <dbReference type="ChEBI" id="CHEBI:49883"/>
        <label>1</label>
    </ligand>
</feature>
<dbReference type="FunFam" id="3.40.50.12160:FF:000003">
    <property type="entry name" value="CDK5 regulatory subunit-associated protein 1"/>
    <property type="match status" value="1"/>
</dbReference>
<dbReference type="PROSITE" id="PS51449">
    <property type="entry name" value="MTTASE_N"/>
    <property type="match status" value="1"/>
</dbReference>
<dbReference type="EC" id="2.8.4.3" evidence="8 13"/>
<gene>
    <name evidence="13 17" type="primary">miaB</name>
    <name evidence="17" type="ordered locus">Tph_c13910</name>
</gene>
<dbReference type="Gene3D" id="3.40.50.12160">
    <property type="entry name" value="Methylthiotransferase, N-terminal domain"/>
    <property type="match status" value="1"/>
</dbReference>
<dbReference type="PROSITE" id="PS01278">
    <property type="entry name" value="MTTASE_RADICAL"/>
    <property type="match status" value="1"/>
</dbReference>
<dbReference type="GO" id="GO:0046872">
    <property type="term" value="F:metal ion binding"/>
    <property type="evidence" value="ECO:0007669"/>
    <property type="project" value="UniProtKB-KW"/>
</dbReference>
<dbReference type="InterPro" id="IPR023404">
    <property type="entry name" value="rSAM_horseshoe"/>
</dbReference>
<comment type="cofactor">
    <cofactor evidence="13">
        <name>[4Fe-4S] cluster</name>
        <dbReference type="ChEBI" id="CHEBI:49883"/>
    </cofactor>
    <text evidence="13">Binds 2 [4Fe-4S] clusters. One cluster is coordinated with 3 cysteines and an exchangeable S-adenosyl-L-methionine.</text>
</comment>
<evidence type="ECO:0000256" key="2">
    <source>
        <dbReference type="ARBA" id="ARBA00022485"/>
    </source>
</evidence>
<dbReference type="SFLD" id="SFLDG01082">
    <property type="entry name" value="B12-binding_domain_containing"/>
    <property type="match status" value="1"/>
</dbReference>
<evidence type="ECO:0000256" key="5">
    <source>
        <dbReference type="ARBA" id="ARBA00022723"/>
    </source>
</evidence>
<comment type="similarity">
    <text evidence="13">Belongs to the methylthiotransferase family. MiaB subfamily.</text>
</comment>
<dbReference type="InterPro" id="IPR058240">
    <property type="entry name" value="rSAM_sf"/>
</dbReference>
<dbReference type="FunFam" id="3.80.30.20:FF:000001">
    <property type="entry name" value="tRNA-2-methylthio-N(6)-dimethylallyladenosine synthase 2"/>
    <property type="match status" value="1"/>
</dbReference>
<dbReference type="SFLD" id="SFLDS00029">
    <property type="entry name" value="Radical_SAM"/>
    <property type="match status" value="1"/>
</dbReference>
<keyword evidence="6 13" id="KW-0408">Iron</keyword>
<evidence type="ECO:0000259" key="16">
    <source>
        <dbReference type="PROSITE" id="PS51918"/>
    </source>
</evidence>
<evidence type="ECO:0000313" key="18">
    <source>
        <dbReference type="Proteomes" id="UP000000467"/>
    </source>
</evidence>
<dbReference type="HAMAP" id="MF_01864">
    <property type="entry name" value="tRNA_metthiotr_MiaB"/>
    <property type="match status" value="1"/>
</dbReference>
<evidence type="ECO:0000259" key="14">
    <source>
        <dbReference type="PROSITE" id="PS50926"/>
    </source>
</evidence>
<dbReference type="Proteomes" id="UP000000467">
    <property type="component" value="Chromosome"/>
</dbReference>
<evidence type="ECO:0000256" key="1">
    <source>
        <dbReference type="ARBA" id="ARBA00003234"/>
    </source>
</evidence>
<feature type="binding site" evidence="13">
    <location>
        <position position="169"/>
    </location>
    <ligand>
        <name>[4Fe-4S] cluster</name>
        <dbReference type="ChEBI" id="CHEBI:49883"/>
        <label>2</label>
        <note>4Fe-4S-S-AdoMet</note>
    </ligand>
</feature>
<dbReference type="EMBL" id="CP003732">
    <property type="protein sequence ID" value="AFV11607.1"/>
    <property type="molecule type" value="Genomic_DNA"/>
</dbReference>
<name>K4LHR3_THEPS</name>
<comment type="subcellular location">
    <subcellularLocation>
        <location evidence="13">Cytoplasm</location>
    </subcellularLocation>
</comment>
<dbReference type="NCBIfam" id="TIGR00089">
    <property type="entry name" value="MiaB/RimO family radical SAM methylthiotransferase"/>
    <property type="match status" value="1"/>
</dbReference>
<dbReference type="GO" id="GO:0035597">
    <property type="term" value="F:tRNA-2-methylthio-N(6)-dimethylallyladenosine(37) synthase activity"/>
    <property type="evidence" value="ECO:0007669"/>
    <property type="project" value="UniProtKB-EC"/>
</dbReference>
<accession>K4LHR3</accession>
<evidence type="ECO:0000256" key="7">
    <source>
        <dbReference type="ARBA" id="ARBA00023014"/>
    </source>
</evidence>
<dbReference type="RefSeq" id="WP_015050487.1">
    <property type="nucleotide sequence ID" value="NC_018870.1"/>
</dbReference>
<feature type="domain" description="Radical SAM core" evidence="16">
    <location>
        <begin position="148"/>
        <end position="378"/>
    </location>
</feature>
<feature type="binding site" evidence="13">
    <location>
        <position position="52"/>
    </location>
    <ligand>
        <name>[4Fe-4S] cluster</name>
        <dbReference type="ChEBI" id="CHEBI:49883"/>
        <label>1</label>
    </ligand>
</feature>
<comment type="function">
    <text evidence="1 13">Catalyzes the methylthiolation of N6-(dimethylallyl)adenosine (i(6)A), leading to the formation of 2-methylthio-N6-(dimethylallyl)adenosine (ms(2)i(6)A) at position 37 in tRNAs that read codons beginning with uridine.</text>
</comment>
<dbReference type="InterPro" id="IPR006463">
    <property type="entry name" value="MiaB_methiolase"/>
</dbReference>
<dbReference type="InterPro" id="IPR020612">
    <property type="entry name" value="Methylthiotransferase_CS"/>
</dbReference>
<dbReference type="SUPFAM" id="SSF102114">
    <property type="entry name" value="Radical SAM enzymes"/>
    <property type="match status" value="1"/>
</dbReference>
<dbReference type="PROSITE" id="PS51918">
    <property type="entry name" value="RADICAL_SAM"/>
    <property type="match status" value="1"/>
</dbReference>
<evidence type="ECO:0000256" key="11">
    <source>
        <dbReference type="ARBA" id="ARBA00080698"/>
    </source>
</evidence>
<keyword evidence="3 13" id="KW-0808">Transferase</keyword>
<dbReference type="STRING" id="1089553.Tph_c13910"/>
<protein>
    <recommendedName>
        <fullName evidence="10 13">tRNA-2-methylthio-N(6)-dimethylallyladenosine synthase</fullName>
        <ecNumber evidence="8 13">2.8.4.3</ecNumber>
    </recommendedName>
    <alternativeName>
        <fullName evidence="12 13">(Dimethylallyl)adenosine tRNA methylthiotransferase MiaB</fullName>
    </alternativeName>
    <alternativeName>
        <fullName evidence="11 13">tRNA-i(6)A37 methylthiotransferase</fullName>
    </alternativeName>
</protein>
<dbReference type="eggNOG" id="COG0621">
    <property type="taxonomic scope" value="Bacteria"/>
</dbReference>
<dbReference type="GO" id="GO:0005829">
    <property type="term" value="C:cytosol"/>
    <property type="evidence" value="ECO:0007669"/>
    <property type="project" value="TreeGrafter"/>
</dbReference>
<dbReference type="AlphaFoldDB" id="K4LHR3"/>
<dbReference type="InterPro" id="IPR005839">
    <property type="entry name" value="Methylthiotransferase"/>
</dbReference>
<keyword evidence="4 13" id="KW-0949">S-adenosyl-L-methionine</keyword>
<keyword evidence="13" id="KW-0819">tRNA processing</keyword>
<evidence type="ECO:0000256" key="13">
    <source>
        <dbReference type="HAMAP-Rule" id="MF_01864"/>
    </source>
</evidence>
<dbReference type="GO" id="GO:0051539">
    <property type="term" value="F:4 iron, 4 sulfur cluster binding"/>
    <property type="evidence" value="ECO:0007669"/>
    <property type="project" value="UniProtKB-UniRule"/>
</dbReference>
<keyword evidence="13" id="KW-0963">Cytoplasm</keyword>
<dbReference type="InterPro" id="IPR006638">
    <property type="entry name" value="Elp3/MiaA/NifB-like_rSAM"/>
</dbReference>
<keyword evidence="18" id="KW-1185">Reference proteome</keyword>
<dbReference type="Pfam" id="PF04055">
    <property type="entry name" value="Radical_SAM"/>
    <property type="match status" value="1"/>
</dbReference>
<dbReference type="CDD" id="cd01335">
    <property type="entry name" value="Radical_SAM"/>
    <property type="match status" value="1"/>
</dbReference>